<proteinExistence type="predicted"/>
<evidence type="ECO:0000256" key="2">
    <source>
        <dbReference type="SAM" id="MobiDB-lite"/>
    </source>
</evidence>
<keyword evidence="1" id="KW-0175">Coiled coil</keyword>
<comment type="caution">
    <text evidence="4">The sequence shown here is derived from an EMBL/GenBank/DDBJ whole genome shotgun (WGS) entry which is preliminary data.</text>
</comment>
<feature type="region of interest" description="Disordered" evidence="2">
    <location>
        <begin position="244"/>
        <end position="271"/>
    </location>
</feature>
<dbReference type="CDD" id="cd09272">
    <property type="entry name" value="RNase_HI_RT_Ty1"/>
    <property type="match status" value="1"/>
</dbReference>
<dbReference type="PANTHER" id="PTHR11439">
    <property type="entry name" value="GAG-POL-RELATED RETROTRANSPOSON"/>
    <property type="match status" value="1"/>
</dbReference>
<reference evidence="4" key="1">
    <citation type="journal article" date="2019" name="Sci. Rep.">
        <title>Draft genome of Tanacetum cinerariifolium, the natural source of mosquito coil.</title>
        <authorList>
            <person name="Yamashiro T."/>
            <person name="Shiraishi A."/>
            <person name="Satake H."/>
            <person name="Nakayama K."/>
        </authorList>
    </citation>
    <scope>NUCLEOTIDE SEQUENCE</scope>
</reference>
<dbReference type="Pfam" id="PF07727">
    <property type="entry name" value="RVT_2"/>
    <property type="match status" value="1"/>
</dbReference>
<organism evidence="4">
    <name type="scientific">Tanacetum cinerariifolium</name>
    <name type="common">Dalmatian daisy</name>
    <name type="synonym">Chrysanthemum cinerariifolium</name>
    <dbReference type="NCBI Taxonomy" id="118510"/>
    <lineage>
        <taxon>Eukaryota</taxon>
        <taxon>Viridiplantae</taxon>
        <taxon>Streptophyta</taxon>
        <taxon>Embryophyta</taxon>
        <taxon>Tracheophyta</taxon>
        <taxon>Spermatophyta</taxon>
        <taxon>Magnoliopsida</taxon>
        <taxon>eudicotyledons</taxon>
        <taxon>Gunneridae</taxon>
        <taxon>Pentapetalae</taxon>
        <taxon>asterids</taxon>
        <taxon>campanulids</taxon>
        <taxon>Asterales</taxon>
        <taxon>Asteraceae</taxon>
        <taxon>Asteroideae</taxon>
        <taxon>Anthemideae</taxon>
        <taxon>Anthemidinae</taxon>
        <taxon>Tanacetum</taxon>
    </lineage>
</organism>
<dbReference type="SUPFAM" id="SSF56672">
    <property type="entry name" value="DNA/RNA polymerases"/>
    <property type="match status" value="1"/>
</dbReference>
<evidence type="ECO:0000313" key="4">
    <source>
        <dbReference type="EMBL" id="GEU76942.1"/>
    </source>
</evidence>
<feature type="coiled-coil region" evidence="1">
    <location>
        <begin position="450"/>
        <end position="480"/>
    </location>
</feature>
<gene>
    <name evidence="4" type="ORF">Tci_048920</name>
</gene>
<feature type="compositionally biased region" description="Low complexity" evidence="2">
    <location>
        <begin position="634"/>
        <end position="651"/>
    </location>
</feature>
<dbReference type="AlphaFoldDB" id="A0A6L2MVY8"/>
<feature type="compositionally biased region" description="Polar residues" evidence="2">
    <location>
        <begin position="620"/>
        <end position="633"/>
    </location>
</feature>
<evidence type="ECO:0000259" key="3">
    <source>
        <dbReference type="Pfam" id="PF07727"/>
    </source>
</evidence>
<feature type="domain" description="Reverse transcriptase Ty1/copia-type" evidence="3">
    <location>
        <begin position="647"/>
        <end position="766"/>
    </location>
</feature>
<sequence length="911" mass="104049">MHNNIMAAGSRDRPPTLAMGRYAQWRSRFLRYIDTRPNGGALRKCILKGPYTPSTVIILVVPVTENALAVPERTTVETILKMSPENKAHFESEKEAIHLLLTGIGDEIYSTIDACKTAHEMLQQGESLNIQDVKTNLFWKFEKFTSHDGETMESYYKRFYNMMNEMIRNNLIVATMQVNVQFFQQLQLEWSRIAKNANPLALVVVASPYPNLYYQAPKSHKPYAQRSKQASFIRSNESTKFKGKEIAKPITPPFESASNEDSDPEQAQRDKDMQKKLALIAKYFKKIYKPTNNNLRTSLNSRNKNVDTTIRYRNDNQTGQFGNQRTVNVAGAKEPVGSQPKRVKDFTYHKEKRLMCKQAEKGVPLQAEQSDWLADTDEEIDEQELEAHYSYMEKIQEHSEQPESISNTCIVEKVDSNIIPDSPNMCDNDIQTDQNVVECDPERVALANLIANLKLDVDENKKIQKQLEKANTALAHELTECKSILAETSRTLGGKSRQAYNVMTSNINHFRELVDQAWVKHSKDHFCAPTAHDMEILIKTCLMILALKIQNDSFAFVHEIKQEMHADLKRFIRDLHGNDLLTDNSGSDLYKISLQETNSSTPICLMAKASPSQACTLSFNKSSSPIDNSKQQDTQPTTNSPSSTEPSTPTTNVHAKENNDNQAEDVQFQQDEFINPFCTPEEGIDFEESFAPVARLEVVQIFVPYAAHKSFPIYQMDIKTAFLNGPLKEEVYVAQPDGFIDPDHPKKVYRLRKALYGLKQAPRAWISDPPIPKRYLYQSGQQDCTAMSSAEAEYMALSVSFAQVMWMRTQLKDYGFNYNKIPLYCDSQSAIKISCNPVQHSSTKHIHTRYHFIKEHVENGIIELYFVRTEYQLADMFTKALPEDRFQYLVRRIGMRCLTPAELEVLTNEST</sequence>
<feature type="region of interest" description="Disordered" evidence="2">
    <location>
        <begin position="620"/>
        <end position="656"/>
    </location>
</feature>
<dbReference type="InterPro" id="IPR043502">
    <property type="entry name" value="DNA/RNA_pol_sf"/>
</dbReference>
<accession>A0A6L2MVY8</accession>
<dbReference type="InterPro" id="IPR013103">
    <property type="entry name" value="RVT_2"/>
</dbReference>
<dbReference type="PANTHER" id="PTHR11439:SF517">
    <property type="entry name" value="CYSTEINE-RICH RLK (RECEPTOR-LIKE PROTEIN KINASE) 8"/>
    <property type="match status" value="1"/>
</dbReference>
<name>A0A6L2MVY8_TANCI</name>
<dbReference type="EMBL" id="BKCJ010007375">
    <property type="protein sequence ID" value="GEU76942.1"/>
    <property type="molecule type" value="Genomic_DNA"/>
</dbReference>
<evidence type="ECO:0000256" key="1">
    <source>
        <dbReference type="SAM" id="Coils"/>
    </source>
</evidence>
<protein>
    <submittedName>
        <fullName evidence="4">Retrovirus-related Pol polyprotein from transposon TNT 1-94</fullName>
    </submittedName>
</protein>